<keyword evidence="2" id="KW-0804">Transcription</keyword>
<dbReference type="EMBL" id="JBHILM010000029">
    <property type="protein sequence ID" value="MFB5683714.1"/>
    <property type="molecule type" value="Genomic_DNA"/>
</dbReference>
<organism evidence="4 5">
    <name type="scientific">Paenibacillus terreus</name>
    <dbReference type="NCBI Taxonomy" id="1387834"/>
    <lineage>
        <taxon>Bacteria</taxon>
        <taxon>Bacillati</taxon>
        <taxon>Bacillota</taxon>
        <taxon>Bacilli</taxon>
        <taxon>Bacillales</taxon>
        <taxon>Paenibacillaceae</taxon>
        <taxon>Paenibacillus</taxon>
    </lineage>
</organism>
<gene>
    <name evidence="4" type="ORF">ACE3NQ_22640</name>
</gene>
<dbReference type="PROSITE" id="PS50043">
    <property type="entry name" value="HTH_LUXR_2"/>
    <property type="match status" value="1"/>
</dbReference>
<accession>A0ABV5BDE3</accession>
<evidence type="ECO:0000256" key="1">
    <source>
        <dbReference type="ARBA" id="ARBA00023015"/>
    </source>
</evidence>
<evidence type="ECO:0000313" key="4">
    <source>
        <dbReference type="EMBL" id="MFB5683714.1"/>
    </source>
</evidence>
<dbReference type="RefSeq" id="WP_375527444.1">
    <property type="nucleotide sequence ID" value="NZ_JBHILM010000029.1"/>
</dbReference>
<evidence type="ECO:0000313" key="5">
    <source>
        <dbReference type="Proteomes" id="UP001580407"/>
    </source>
</evidence>
<keyword evidence="5" id="KW-1185">Reference proteome</keyword>
<evidence type="ECO:0000256" key="2">
    <source>
        <dbReference type="ARBA" id="ARBA00023163"/>
    </source>
</evidence>
<comment type="caution">
    <text evidence="4">The sequence shown here is derived from an EMBL/GenBank/DDBJ whole genome shotgun (WGS) entry which is preliminary data.</text>
</comment>
<feature type="domain" description="HTH luxR-type" evidence="3">
    <location>
        <begin position="1"/>
        <end position="40"/>
    </location>
</feature>
<dbReference type="Pfam" id="PF00196">
    <property type="entry name" value="GerE"/>
    <property type="match status" value="1"/>
</dbReference>
<protein>
    <submittedName>
        <fullName evidence="4">LuxR C-terminal-related transcriptional regulator</fullName>
    </submittedName>
</protein>
<dbReference type="InterPro" id="IPR000792">
    <property type="entry name" value="Tscrpt_reg_LuxR_C"/>
</dbReference>
<dbReference type="Gene3D" id="1.10.10.10">
    <property type="entry name" value="Winged helix-like DNA-binding domain superfamily/Winged helix DNA-binding domain"/>
    <property type="match status" value="1"/>
</dbReference>
<proteinExistence type="predicted"/>
<dbReference type="InterPro" id="IPR016032">
    <property type="entry name" value="Sig_transdc_resp-reg_C-effctor"/>
</dbReference>
<dbReference type="SUPFAM" id="SSF46894">
    <property type="entry name" value="C-terminal effector domain of the bipartite response regulators"/>
    <property type="match status" value="1"/>
</dbReference>
<evidence type="ECO:0000259" key="3">
    <source>
        <dbReference type="PROSITE" id="PS50043"/>
    </source>
</evidence>
<dbReference type="InterPro" id="IPR036388">
    <property type="entry name" value="WH-like_DNA-bd_sf"/>
</dbReference>
<dbReference type="Proteomes" id="UP001580407">
    <property type="component" value="Unassembled WGS sequence"/>
</dbReference>
<sequence length="40" mass="4340">MSDGPSNKEIAVRLGITEGTVKSHVLRLAIVRASELHLLK</sequence>
<reference evidence="4 5" key="1">
    <citation type="submission" date="2024-09" db="EMBL/GenBank/DDBJ databases">
        <authorList>
            <person name="Ruan L."/>
        </authorList>
    </citation>
    <scope>NUCLEOTIDE SEQUENCE [LARGE SCALE GENOMIC DNA]</scope>
    <source>
        <strain evidence="4 5">D33</strain>
    </source>
</reference>
<keyword evidence="1" id="KW-0805">Transcription regulation</keyword>
<name>A0ABV5BDE3_9BACL</name>